<feature type="transmembrane region" description="Helical" evidence="10">
    <location>
        <begin position="46"/>
        <end position="64"/>
    </location>
</feature>
<feature type="modified residue" description="FMN phosphoryl threonine" evidence="10">
    <location>
        <position position="171"/>
    </location>
</feature>
<comment type="caution">
    <text evidence="11">The sequence shown here is derived from an EMBL/GenBank/DDBJ whole genome shotgun (WGS) entry which is preliminary data.</text>
</comment>
<evidence type="ECO:0000256" key="1">
    <source>
        <dbReference type="ARBA" id="ARBA00022448"/>
    </source>
</evidence>
<comment type="subunit">
    <text evidence="10">The complex is composed of six subunits: RnfA, RnfB, RnfC, RnfD, RnfE and RnfG.</text>
</comment>
<feature type="transmembrane region" description="Helical" evidence="10">
    <location>
        <begin position="21"/>
        <end position="40"/>
    </location>
</feature>
<sequence length="333" mass="36174">MIKYDAAIGPFAHNANSSTRIMYTVILTLLPACIFGFFQFGLNSVVLMLATCVAAVVAEWLCLMAMKKNPIACMDGSALLTGMLLTMSLPPTFPVMLGVFGAVFAIALGKHIYGGLGQNLFNPAMLARVMLLVCFPVEMTLWADPTPIDLSHNLVSVPDAWFHFDGVTSATALSTERTEPIVFIDLLLGKQSGSFGETNALFILLGGLYLLYRRIIHWAIPTSFMLGLGAPALVAHFISPESYLPFWVQWTSGGSMLGAFYIATDLVTSPTSVRGQMLYGLGCGFLVWLIRTFGSYPEGVAFAVLMMNAASPLIDYYMRPNVFGRRSAVEKSS</sequence>
<dbReference type="NCBIfam" id="TIGR01946">
    <property type="entry name" value="rnfD"/>
    <property type="match status" value="1"/>
</dbReference>
<dbReference type="PANTHER" id="PTHR30578">
    <property type="entry name" value="ELECTRON TRANSPORT COMPLEX PROTEIN RNFD"/>
    <property type="match status" value="1"/>
</dbReference>
<feature type="transmembrane region" description="Helical" evidence="10">
    <location>
        <begin position="218"/>
        <end position="238"/>
    </location>
</feature>
<keyword evidence="7 10" id="KW-0249">Electron transport</keyword>
<dbReference type="HAMAP" id="MF_00462">
    <property type="entry name" value="RsxD_RnfD"/>
    <property type="match status" value="1"/>
</dbReference>
<keyword evidence="3 10" id="KW-0285">Flavoprotein</keyword>
<evidence type="ECO:0000313" key="12">
    <source>
        <dbReference type="Proteomes" id="UP000236449"/>
    </source>
</evidence>
<evidence type="ECO:0000256" key="9">
    <source>
        <dbReference type="ARBA" id="ARBA00023136"/>
    </source>
</evidence>
<reference evidence="11 12" key="1">
    <citation type="submission" date="2018-01" db="EMBL/GenBank/DDBJ databases">
        <title>Draft genome sequences of six Vibrio diazotrophicus strains isolated from deep-sea sediments of the Baltic Sea.</title>
        <authorList>
            <person name="Castillo D."/>
            <person name="Vandieken V."/>
            <person name="Chiang O."/>
            <person name="Middelboe M."/>
        </authorList>
    </citation>
    <scope>NUCLEOTIDE SEQUENCE [LARGE SCALE GENOMIC DNA]</scope>
    <source>
        <strain evidence="11 12">60.27F</strain>
    </source>
</reference>
<dbReference type="InterPro" id="IPR011303">
    <property type="entry name" value="RnfD_bac"/>
</dbReference>
<dbReference type="EMBL" id="POSK01000001">
    <property type="protein sequence ID" value="PNI06616.1"/>
    <property type="molecule type" value="Genomic_DNA"/>
</dbReference>
<evidence type="ECO:0000256" key="5">
    <source>
        <dbReference type="ARBA" id="ARBA00022692"/>
    </source>
</evidence>
<keyword evidence="9 10" id="KW-0472">Membrane</keyword>
<feature type="transmembrane region" description="Helical" evidence="10">
    <location>
        <begin position="276"/>
        <end position="294"/>
    </location>
</feature>
<feature type="transmembrane region" description="Helical" evidence="10">
    <location>
        <begin position="244"/>
        <end position="264"/>
    </location>
</feature>
<name>A0A2J8I7V3_VIBDI</name>
<dbReference type="OrthoDB" id="9776359at2"/>
<dbReference type="InterPro" id="IPR004338">
    <property type="entry name" value="NqrB/RnfD"/>
</dbReference>
<feature type="transmembrane region" description="Helical" evidence="10">
    <location>
        <begin position="193"/>
        <end position="211"/>
    </location>
</feature>
<keyword evidence="6 10" id="KW-1278">Translocase</keyword>
<dbReference type="Proteomes" id="UP000236449">
    <property type="component" value="Unassembled WGS sequence"/>
</dbReference>
<feature type="transmembrane region" description="Helical" evidence="10">
    <location>
        <begin position="300"/>
        <end position="318"/>
    </location>
</feature>
<dbReference type="EC" id="7.-.-.-" evidence="10"/>
<dbReference type="PANTHER" id="PTHR30578:SF0">
    <property type="entry name" value="ION-TRANSLOCATING OXIDOREDUCTASE COMPLEX SUBUNIT D"/>
    <property type="match status" value="1"/>
</dbReference>
<dbReference type="AlphaFoldDB" id="A0A2J8I7V3"/>
<protein>
    <recommendedName>
        <fullName evidence="10">Ion-translocating oxidoreductase complex subunit D</fullName>
        <ecNumber evidence="10">7.-.-.-</ecNumber>
    </recommendedName>
    <alternativeName>
        <fullName evidence="10">Rnf electron transport complex subunit D</fullName>
    </alternativeName>
</protein>
<dbReference type="RefSeq" id="WP_102965147.1">
    <property type="nucleotide sequence ID" value="NZ_POSK01000001.1"/>
</dbReference>
<keyword evidence="5 10" id="KW-0812">Transmembrane</keyword>
<keyword evidence="4 10" id="KW-0288">FMN</keyword>
<comment type="subcellular location">
    <subcellularLocation>
        <location evidence="10">Cell inner membrane</location>
        <topology evidence="10">Multi-pass membrane protein</topology>
    </subcellularLocation>
</comment>
<organism evidence="11 12">
    <name type="scientific">Vibrio diazotrophicus</name>
    <dbReference type="NCBI Taxonomy" id="685"/>
    <lineage>
        <taxon>Bacteria</taxon>
        <taxon>Pseudomonadati</taxon>
        <taxon>Pseudomonadota</taxon>
        <taxon>Gammaproteobacteria</taxon>
        <taxon>Vibrionales</taxon>
        <taxon>Vibrionaceae</taxon>
        <taxon>Vibrio</taxon>
    </lineage>
</organism>
<proteinExistence type="inferred from homology"/>
<comment type="function">
    <text evidence="10">Part of a membrane-bound complex that couples electron transfer with translocation of ions across the membrane.</text>
</comment>
<keyword evidence="8 10" id="KW-1133">Transmembrane helix</keyword>
<evidence type="ECO:0000256" key="8">
    <source>
        <dbReference type="ARBA" id="ARBA00022989"/>
    </source>
</evidence>
<keyword evidence="2 10" id="KW-0597">Phosphoprotein</keyword>
<evidence type="ECO:0000256" key="3">
    <source>
        <dbReference type="ARBA" id="ARBA00022630"/>
    </source>
</evidence>
<dbReference type="GO" id="GO:0055085">
    <property type="term" value="P:transmembrane transport"/>
    <property type="evidence" value="ECO:0007669"/>
    <property type="project" value="InterPro"/>
</dbReference>
<keyword evidence="10" id="KW-1003">Cell membrane</keyword>
<comment type="cofactor">
    <cofactor evidence="10">
        <name>FMN</name>
        <dbReference type="ChEBI" id="CHEBI:58210"/>
    </cofactor>
</comment>
<evidence type="ECO:0000256" key="2">
    <source>
        <dbReference type="ARBA" id="ARBA00022553"/>
    </source>
</evidence>
<evidence type="ECO:0000256" key="6">
    <source>
        <dbReference type="ARBA" id="ARBA00022967"/>
    </source>
</evidence>
<keyword evidence="10" id="KW-0997">Cell inner membrane</keyword>
<evidence type="ECO:0000256" key="4">
    <source>
        <dbReference type="ARBA" id="ARBA00022643"/>
    </source>
</evidence>
<evidence type="ECO:0000313" key="11">
    <source>
        <dbReference type="EMBL" id="PNI06616.1"/>
    </source>
</evidence>
<accession>A0A2J8I7V3</accession>
<dbReference type="GO" id="GO:0005886">
    <property type="term" value="C:plasma membrane"/>
    <property type="evidence" value="ECO:0007669"/>
    <property type="project" value="UniProtKB-SubCell"/>
</dbReference>
<gene>
    <name evidence="10" type="primary">rnfD</name>
    <name evidence="11" type="ORF">C1N32_00995</name>
</gene>
<evidence type="ECO:0000256" key="10">
    <source>
        <dbReference type="HAMAP-Rule" id="MF_00462"/>
    </source>
</evidence>
<keyword evidence="1 10" id="KW-0813">Transport</keyword>
<dbReference type="GO" id="GO:0022900">
    <property type="term" value="P:electron transport chain"/>
    <property type="evidence" value="ECO:0007669"/>
    <property type="project" value="UniProtKB-UniRule"/>
</dbReference>
<feature type="transmembrane region" description="Helical" evidence="10">
    <location>
        <begin position="95"/>
        <end position="113"/>
    </location>
</feature>
<evidence type="ECO:0000256" key="7">
    <source>
        <dbReference type="ARBA" id="ARBA00022982"/>
    </source>
</evidence>
<dbReference type="Pfam" id="PF03116">
    <property type="entry name" value="NQR2_RnfD_RnfE"/>
    <property type="match status" value="1"/>
</dbReference>
<comment type="similarity">
    <text evidence="10">Belongs to the NqrB/RnfD family.</text>
</comment>